<keyword evidence="3" id="KW-1185">Reference proteome</keyword>
<reference evidence="2 3" key="1">
    <citation type="submission" date="2019-10" db="EMBL/GenBank/DDBJ databases">
        <authorList>
            <person name="Palmer J.M."/>
        </authorList>
    </citation>
    <scope>NUCLEOTIDE SEQUENCE [LARGE SCALE GENOMIC DNA]</scope>
    <source>
        <strain evidence="2 3">TWF506</strain>
    </source>
</reference>
<dbReference type="Pfam" id="PF12937">
    <property type="entry name" value="F-box-like"/>
    <property type="match status" value="1"/>
</dbReference>
<dbReference type="SUPFAM" id="SSF81383">
    <property type="entry name" value="F-box domain"/>
    <property type="match status" value="1"/>
</dbReference>
<dbReference type="EMBL" id="JAVHJM010000013">
    <property type="protein sequence ID" value="KAK6499453.1"/>
    <property type="molecule type" value="Genomic_DNA"/>
</dbReference>
<dbReference type="InterPro" id="IPR001810">
    <property type="entry name" value="F-box_dom"/>
</dbReference>
<dbReference type="Proteomes" id="UP001307849">
    <property type="component" value="Unassembled WGS sequence"/>
</dbReference>
<evidence type="ECO:0000313" key="2">
    <source>
        <dbReference type="EMBL" id="KAK6499453.1"/>
    </source>
</evidence>
<dbReference type="AlphaFoldDB" id="A0AAN8NKS4"/>
<dbReference type="PROSITE" id="PS50181">
    <property type="entry name" value="FBOX"/>
    <property type="match status" value="1"/>
</dbReference>
<organism evidence="2 3">
    <name type="scientific">Arthrobotrys conoides</name>
    <dbReference type="NCBI Taxonomy" id="74498"/>
    <lineage>
        <taxon>Eukaryota</taxon>
        <taxon>Fungi</taxon>
        <taxon>Dikarya</taxon>
        <taxon>Ascomycota</taxon>
        <taxon>Pezizomycotina</taxon>
        <taxon>Orbiliomycetes</taxon>
        <taxon>Orbiliales</taxon>
        <taxon>Orbiliaceae</taxon>
        <taxon>Arthrobotrys</taxon>
    </lineage>
</organism>
<evidence type="ECO:0000259" key="1">
    <source>
        <dbReference type="PROSITE" id="PS50181"/>
    </source>
</evidence>
<sequence>MATLSILPVELQIQILSFVHPWDYPAVLQVCSLWRSIIASRDIQDFRNPIIRAGDTDHRIHWLLYSRFYCNSHCLICKSKYESHKSLYPTLSAATAKRIFLTVKLHPLNTELTSYELWIENCTFSPSAAEVSSGDFRKINIPIVHTLLDEKVLSYERLPQGDPSPNYYPAIQEQMKDPFLSQYNNSRWIRMFRDMVPGAASSGPNAPSEAIHIVQLGQLLTIPPGMPRFHLQYDACFPHCTNRIVDKDTPTANLTAPIHPALTVRQLLDLLLVRLRKICYKNPARNIERALRVRFFVDGTSEDGFPIMKLGLDAEGVCCQEVENLTLGGGVWASVFSRVKAQDAGIRYWEM</sequence>
<comment type="caution">
    <text evidence="2">The sequence shown here is derived from an EMBL/GenBank/DDBJ whole genome shotgun (WGS) entry which is preliminary data.</text>
</comment>
<accession>A0AAN8NKS4</accession>
<name>A0AAN8NKS4_9PEZI</name>
<proteinExistence type="predicted"/>
<feature type="domain" description="F-box" evidence="1">
    <location>
        <begin position="1"/>
        <end position="49"/>
    </location>
</feature>
<protein>
    <recommendedName>
        <fullName evidence="1">F-box domain-containing protein</fullName>
    </recommendedName>
</protein>
<dbReference type="Gene3D" id="1.20.1280.50">
    <property type="match status" value="1"/>
</dbReference>
<dbReference type="SMART" id="SM00256">
    <property type="entry name" value="FBOX"/>
    <property type="match status" value="1"/>
</dbReference>
<evidence type="ECO:0000313" key="3">
    <source>
        <dbReference type="Proteomes" id="UP001307849"/>
    </source>
</evidence>
<gene>
    <name evidence="2" type="ORF">TWF506_004082</name>
</gene>
<dbReference type="InterPro" id="IPR036047">
    <property type="entry name" value="F-box-like_dom_sf"/>
</dbReference>